<organism evidence="2 3">
    <name type="scientific">Nakamurella leprariae</name>
    <dbReference type="NCBI Taxonomy" id="2803911"/>
    <lineage>
        <taxon>Bacteria</taxon>
        <taxon>Bacillati</taxon>
        <taxon>Actinomycetota</taxon>
        <taxon>Actinomycetes</taxon>
        <taxon>Nakamurellales</taxon>
        <taxon>Nakamurellaceae</taxon>
        <taxon>Nakamurella</taxon>
    </lineage>
</organism>
<proteinExistence type="predicted"/>
<feature type="transmembrane region" description="Helical" evidence="1">
    <location>
        <begin position="27"/>
        <end position="52"/>
    </location>
</feature>
<protein>
    <submittedName>
        <fullName evidence="2">Uncharacterized protein</fullName>
    </submittedName>
</protein>
<gene>
    <name evidence="2" type="ORF">JL106_20315</name>
</gene>
<keyword evidence="3" id="KW-1185">Reference proteome</keyword>
<name>A0A938YK44_9ACTN</name>
<evidence type="ECO:0000313" key="2">
    <source>
        <dbReference type="EMBL" id="MBM9469634.1"/>
    </source>
</evidence>
<dbReference type="AlphaFoldDB" id="A0A938YK44"/>
<keyword evidence="1" id="KW-1133">Transmembrane helix</keyword>
<reference evidence="2" key="1">
    <citation type="submission" date="2021-01" db="EMBL/GenBank/DDBJ databases">
        <title>YIM 132084 draft genome.</title>
        <authorList>
            <person name="An D."/>
        </authorList>
    </citation>
    <scope>NUCLEOTIDE SEQUENCE</scope>
    <source>
        <strain evidence="2">YIM 132084</strain>
    </source>
</reference>
<dbReference type="RefSeq" id="WP_205262600.1">
    <property type="nucleotide sequence ID" value="NZ_JAERWK010000032.1"/>
</dbReference>
<sequence length="147" mass="15380">MSGSQDALPSVADNAKDRRHGRRWREVGVTIGALAVTACLVYVFIGVLSMLAPVSGPPTDPPALPDGLRVIDSDSGCASGGCTRSWTIGGSPGMTADEIVRALDQPESDCGHRGSFDWGRRCTGVGRVGDTVDGTVVLWVEDRDPGK</sequence>
<evidence type="ECO:0000313" key="3">
    <source>
        <dbReference type="Proteomes" id="UP000663792"/>
    </source>
</evidence>
<dbReference type="Proteomes" id="UP000663792">
    <property type="component" value="Unassembled WGS sequence"/>
</dbReference>
<keyword evidence="1" id="KW-0472">Membrane</keyword>
<keyword evidence="1" id="KW-0812">Transmembrane</keyword>
<dbReference type="EMBL" id="JAERWK010000032">
    <property type="protein sequence ID" value="MBM9469634.1"/>
    <property type="molecule type" value="Genomic_DNA"/>
</dbReference>
<evidence type="ECO:0000256" key="1">
    <source>
        <dbReference type="SAM" id="Phobius"/>
    </source>
</evidence>
<accession>A0A938YK44</accession>
<comment type="caution">
    <text evidence="2">The sequence shown here is derived from an EMBL/GenBank/DDBJ whole genome shotgun (WGS) entry which is preliminary data.</text>
</comment>